<sequence length="106" mass="12526">MVDEVTVLNSNEDEALYYYQQNWAKAREIAKERGYIQDFFLLQNDQKPESLLLITILKNESQKESLEENFRKVFQAMPPGPKLLNRKKPNEFREVSTLRFTNVTTP</sequence>
<evidence type="ECO:0000313" key="2">
    <source>
        <dbReference type="Proteomes" id="UP000050454"/>
    </source>
</evidence>
<reference evidence="1 2" key="1">
    <citation type="submission" date="2015-07" db="EMBL/GenBank/DDBJ databases">
        <title>The draft genome sequence of Leadbetterella sp. JN14-9.</title>
        <authorList>
            <person name="Liu Y."/>
            <person name="Du J."/>
            <person name="Shao Z."/>
        </authorList>
    </citation>
    <scope>NUCLEOTIDE SEQUENCE [LARGE SCALE GENOMIC DNA]</scope>
    <source>
        <strain evidence="1 2">JN14-9</strain>
    </source>
</reference>
<accession>A0A0N8H9S2</accession>
<dbReference type="AlphaFoldDB" id="A0A0N8H9S2"/>
<protein>
    <submittedName>
        <fullName evidence="1">Uncharacterized protein</fullName>
    </submittedName>
</protein>
<dbReference type="Proteomes" id="UP000050454">
    <property type="component" value="Unassembled WGS sequence"/>
</dbReference>
<organism evidence="1 2">
    <name type="scientific">Jiulongibacter sediminis</name>
    <dbReference type="NCBI Taxonomy" id="1605367"/>
    <lineage>
        <taxon>Bacteria</taxon>
        <taxon>Pseudomonadati</taxon>
        <taxon>Bacteroidota</taxon>
        <taxon>Cytophagia</taxon>
        <taxon>Cytophagales</taxon>
        <taxon>Leadbetterellaceae</taxon>
        <taxon>Jiulongibacter</taxon>
    </lineage>
</organism>
<proteinExistence type="predicted"/>
<keyword evidence="2" id="KW-1185">Reference proteome</keyword>
<comment type="caution">
    <text evidence="1">The sequence shown here is derived from an EMBL/GenBank/DDBJ whole genome shotgun (WGS) entry which is preliminary data.</text>
</comment>
<name>A0A0N8H9S2_9BACT</name>
<evidence type="ECO:0000313" key="1">
    <source>
        <dbReference type="EMBL" id="KPM48164.1"/>
    </source>
</evidence>
<gene>
    <name evidence="1" type="ORF">AFM12_12535</name>
</gene>
<dbReference type="EMBL" id="LGTQ01000009">
    <property type="protein sequence ID" value="KPM48164.1"/>
    <property type="molecule type" value="Genomic_DNA"/>
</dbReference>
<dbReference type="STRING" id="1605367.AFM12_12535"/>